<dbReference type="EMBL" id="JBHGCJ010000004">
    <property type="protein sequence ID" value="MFG6108945.1"/>
    <property type="molecule type" value="Genomic_DNA"/>
</dbReference>
<organism evidence="1 2">
    <name type="scientific">Stenotrophomonas nematodicola</name>
    <dbReference type="NCBI Taxonomy" id="2656746"/>
    <lineage>
        <taxon>Bacteria</taxon>
        <taxon>Pseudomonadati</taxon>
        <taxon>Pseudomonadota</taxon>
        <taxon>Gammaproteobacteria</taxon>
        <taxon>Lysobacterales</taxon>
        <taxon>Lysobacteraceae</taxon>
        <taxon>Stenotrophomonas</taxon>
    </lineage>
</organism>
<dbReference type="Proteomes" id="UP001605261">
    <property type="component" value="Unassembled WGS sequence"/>
</dbReference>
<name>A0ABW7CVE5_9GAMM</name>
<protein>
    <submittedName>
        <fullName evidence="1">Uncharacterized protein</fullName>
    </submittedName>
</protein>
<comment type="caution">
    <text evidence="1">The sequence shown here is derived from an EMBL/GenBank/DDBJ whole genome shotgun (WGS) entry which is preliminary data.</text>
</comment>
<keyword evidence="2" id="KW-1185">Reference proteome</keyword>
<sequence>MPDWMSLHDAYGSAESAGAMLDALDAGAGIAEVDWDELWSRLCHQSTVYTASVHALPYLLRAALRGSPETRLEPLVLAGAIVAHGDDVPVVLPGHAQVLQSLDDCTVQTLRQRRDAPGAETDVVYLLQAVLAFRGERLWSRHLAGVLQGELSGVCPACRSDLYIVIDDAQAFVTDQEWIGGRSVPTAPIDGGDRPPASEAEAWLLGMAQTHGGALAEKLPLLFGTSRCTHCGAALEIGEAVRLAS</sequence>
<gene>
    <name evidence="1" type="ORF">ACEU0G_002943</name>
</gene>
<dbReference type="RefSeq" id="WP_394162440.1">
    <property type="nucleotide sequence ID" value="NZ_JBHGCJ010000004.1"/>
</dbReference>
<evidence type="ECO:0000313" key="2">
    <source>
        <dbReference type="Proteomes" id="UP001605261"/>
    </source>
</evidence>
<reference evidence="1 2" key="1">
    <citation type="submission" date="2024-09" db="EMBL/GenBank/DDBJ databases">
        <authorList>
            <consortium name="All-Russian atlas of soil microorganisms"/>
            <consortium name="as a basis for the search for new antimicrobial producers and enzymes with unique properties"/>
            <person name="Sokolova E.A."/>
            <person name="Voronina E.N."/>
        </authorList>
    </citation>
    <scope>NUCLEOTIDE SEQUENCE [LARGE SCALE GENOMIC DNA]</scope>
    <source>
        <strain evidence="1 2">AF-22b-331.1</strain>
    </source>
</reference>
<evidence type="ECO:0000313" key="1">
    <source>
        <dbReference type="EMBL" id="MFG6108945.1"/>
    </source>
</evidence>
<proteinExistence type="predicted"/>
<accession>A0ABW7CVE5</accession>